<evidence type="ECO:0000313" key="1">
    <source>
        <dbReference type="EMBL" id="GAA0534668.1"/>
    </source>
</evidence>
<name>A0ABP3N6Z8_SACER</name>
<organism evidence="1 2">
    <name type="scientific">Saccharopolyspora erythraea</name>
    <name type="common">Streptomyces erythraeus</name>
    <dbReference type="NCBI Taxonomy" id="1836"/>
    <lineage>
        <taxon>Bacteria</taxon>
        <taxon>Bacillati</taxon>
        <taxon>Actinomycetota</taxon>
        <taxon>Actinomycetes</taxon>
        <taxon>Pseudonocardiales</taxon>
        <taxon>Pseudonocardiaceae</taxon>
        <taxon>Saccharopolyspora</taxon>
    </lineage>
</organism>
<comment type="caution">
    <text evidence="1">The sequence shown here is derived from an EMBL/GenBank/DDBJ whole genome shotgun (WGS) entry which is preliminary data.</text>
</comment>
<accession>A0ABP3N6Z8</accession>
<proteinExistence type="predicted"/>
<keyword evidence="2" id="KW-1185">Reference proteome</keyword>
<dbReference type="RefSeq" id="WP_009944995.1">
    <property type="nucleotide sequence ID" value="NZ_BAAAGS010000024.1"/>
</dbReference>
<gene>
    <name evidence="1" type="ORF">GCM10009533_37210</name>
</gene>
<protein>
    <submittedName>
        <fullName evidence="1">Uncharacterized protein</fullName>
    </submittedName>
</protein>
<sequence length="136" mass="14885">MIRTETQLEQQPRTIAGGVTNEITDGLQALMSRDFQFAHPRDSAGTLVAVVGLRVHHNVIDIVQLYGEDDADAARIPGDEPDVLFPQTVIWRTSGRARDVIRQVLKLEDPVEIGTAAKGCWMPTHAGRSTWLAASA</sequence>
<reference evidence="2" key="1">
    <citation type="journal article" date="2019" name="Int. J. Syst. Evol. Microbiol.">
        <title>The Global Catalogue of Microorganisms (GCM) 10K type strain sequencing project: providing services to taxonomists for standard genome sequencing and annotation.</title>
        <authorList>
            <consortium name="The Broad Institute Genomics Platform"/>
            <consortium name="The Broad Institute Genome Sequencing Center for Infectious Disease"/>
            <person name="Wu L."/>
            <person name="Ma J."/>
        </authorList>
    </citation>
    <scope>NUCLEOTIDE SEQUENCE [LARGE SCALE GENOMIC DNA]</scope>
    <source>
        <strain evidence="2">JCM 10303</strain>
    </source>
</reference>
<dbReference type="Proteomes" id="UP001500729">
    <property type="component" value="Unassembled WGS sequence"/>
</dbReference>
<evidence type="ECO:0000313" key="2">
    <source>
        <dbReference type="Proteomes" id="UP001500729"/>
    </source>
</evidence>
<dbReference type="EMBL" id="BAAAGS010000024">
    <property type="protein sequence ID" value="GAA0534668.1"/>
    <property type="molecule type" value="Genomic_DNA"/>
</dbReference>